<dbReference type="OrthoDB" id="547145at2759"/>
<proteinExistence type="inferred from homology"/>
<dbReference type="Gramene" id="OMO53913">
    <property type="protein sequence ID" value="OMO53913"/>
    <property type="gene ID" value="CCACVL1_28244"/>
</dbReference>
<sequence>MEGFEENMKPRWNRTNAGVKTPESRGCEEVEVWKLSARDLCEIARNSICQSGFSHLAKYEDLIHLESAWKTIPINNLVEKTFVSLAKDMIRQILEVGFDLSYVGRHKSHALNGMDPPHPFTNVNSLNVVPLFPFPTFQISIFRSLSHPSPKTLFLKSLSKNSMATSNMKQTRDLGLSYPPLNCYAICSSVVVARLEHFFMLDEASNALQELLPKASAVYPGLRSWNFAGARAGLRAMPPLTPHGSLPLLGCLDTFLGEKS</sequence>
<evidence type="ECO:0000256" key="1">
    <source>
        <dbReference type="ARBA" id="ARBA00006676"/>
    </source>
</evidence>
<organism evidence="3 4">
    <name type="scientific">Corchorus capsularis</name>
    <name type="common">Jute</name>
    <dbReference type="NCBI Taxonomy" id="210143"/>
    <lineage>
        <taxon>Eukaryota</taxon>
        <taxon>Viridiplantae</taxon>
        <taxon>Streptophyta</taxon>
        <taxon>Embryophyta</taxon>
        <taxon>Tracheophyta</taxon>
        <taxon>Spermatophyta</taxon>
        <taxon>Magnoliopsida</taxon>
        <taxon>eudicotyledons</taxon>
        <taxon>Gunneridae</taxon>
        <taxon>Pentapetalae</taxon>
        <taxon>rosids</taxon>
        <taxon>malvids</taxon>
        <taxon>Malvales</taxon>
        <taxon>Malvaceae</taxon>
        <taxon>Grewioideae</taxon>
        <taxon>Apeibeae</taxon>
        <taxon>Corchorus</taxon>
    </lineage>
</organism>
<dbReference type="EMBL" id="AWWV01015085">
    <property type="protein sequence ID" value="OMO53913.1"/>
    <property type="molecule type" value="Genomic_DNA"/>
</dbReference>
<comment type="caution">
    <text evidence="3">The sequence shown here is derived from an EMBL/GenBank/DDBJ whole genome shotgun (WGS) entry which is preliminary data.</text>
</comment>
<comment type="similarity">
    <text evidence="1">Belongs to the metallo-dependent hydrolases superfamily. Adenosine and AMP deaminases family.</text>
</comment>
<accession>A0A1R3G756</accession>
<evidence type="ECO:0000256" key="2">
    <source>
        <dbReference type="SAM" id="MobiDB-lite"/>
    </source>
</evidence>
<dbReference type="Proteomes" id="UP000188268">
    <property type="component" value="Unassembled WGS sequence"/>
</dbReference>
<keyword evidence="4" id="KW-1185">Reference proteome</keyword>
<dbReference type="STRING" id="210143.A0A1R3G756"/>
<protein>
    <submittedName>
        <fullName evidence="3">Uncharacterized protein</fullName>
    </submittedName>
</protein>
<evidence type="ECO:0000313" key="3">
    <source>
        <dbReference type="EMBL" id="OMO53913.1"/>
    </source>
</evidence>
<dbReference type="AlphaFoldDB" id="A0A1R3G756"/>
<reference evidence="3 4" key="1">
    <citation type="submission" date="2013-09" db="EMBL/GenBank/DDBJ databases">
        <title>Corchorus capsularis genome sequencing.</title>
        <authorList>
            <person name="Alam M."/>
            <person name="Haque M.S."/>
            <person name="Islam M.S."/>
            <person name="Emdad E.M."/>
            <person name="Islam M.M."/>
            <person name="Ahmed B."/>
            <person name="Halim A."/>
            <person name="Hossen Q.M.M."/>
            <person name="Hossain M.Z."/>
            <person name="Ahmed R."/>
            <person name="Khan M.M."/>
            <person name="Islam R."/>
            <person name="Rashid M.M."/>
            <person name="Khan S.A."/>
            <person name="Rahman M.S."/>
            <person name="Alam M."/>
        </authorList>
    </citation>
    <scope>NUCLEOTIDE SEQUENCE [LARGE SCALE GENOMIC DNA]</scope>
    <source>
        <strain evidence="4">cv. CVL-1</strain>
        <tissue evidence="3">Whole seedling</tissue>
    </source>
</reference>
<name>A0A1R3G756_COCAP</name>
<feature type="region of interest" description="Disordered" evidence="2">
    <location>
        <begin position="1"/>
        <end position="20"/>
    </location>
</feature>
<dbReference type="Pfam" id="PF19326">
    <property type="entry name" value="AMP_deaminase"/>
    <property type="match status" value="1"/>
</dbReference>
<dbReference type="GO" id="GO:0032264">
    <property type="term" value="P:IMP salvage"/>
    <property type="evidence" value="ECO:0007669"/>
    <property type="project" value="InterPro"/>
</dbReference>
<evidence type="ECO:0000313" key="4">
    <source>
        <dbReference type="Proteomes" id="UP000188268"/>
    </source>
</evidence>
<dbReference type="InterPro" id="IPR006329">
    <property type="entry name" value="AMPD"/>
</dbReference>
<dbReference type="Gene3D" id="3.20.20.140">
    <property type="entry name" value="Metal-dependent hydrolases"/>
    <property type="match status" value="1"/>
</dbReference>
<dbReference type="GO" id="GO:0003876">
    <property type="term" value="F:AMP deaminase activity"/>
    <property type="evidence" value="ECO:0007669"/>
    <property type="project" value="InterPro"/>
</dbReference>
<gene>
    <name evidence="3" type="ORF">CCACVL1_28244</name>
</gene>